<dbReference type="Proteomes" id="UP001620408">
    <property type="component" value="Unassembled WGS sequence"/>
</dbReference>
<name>A0ABW8K4Q3_9GAMM</name>
<dbReference type="RefSeq" id="WP_379986581.1">
    <property type="nucleotide sequence ID" value="NZ_JADIKD010000010.1"/>
</dbReference>
<gene>
    <name evidence="1" type="ORF">ISS97_11315</name>
</gene>
<dbReference type="Pfam" id="PF08811">
    <property type="entry name" value="DUF1800"/>
    <property type="match status" value="1"/>
</dbReference>
<dbReference type="InterPro" id="IPR014917">
    <property type="entry name" value="DUF1800"/>
</dbReference>
<accession>A0ABW8K4Q3</accession>
<proteinExistence type="predicted"/>
<reference evidence="1 2" key="1">
    <citation type="submission" date="2020-10" db="EMBL/GenBank/DDBJ databases">
        <title>Phylogeny of dyella-like bacteria.</title>
        <authorList>
            <person name="Fu J."/>
        </authorList>
    </citation>
    <scope>NUCLEOTIDE SEQUENCE [LARGE SCALE GENOMIC DNA]</scope>
    <source>
        <strain evidence="1 2">BB4</strain>
    </source>
</reference>
<dbReference type="EMBL" id="JADIKD010000010">
    <property type="protein sequence ID" value="MFK2917851.1"/>
    <property type="molecule type" value="Genomic_DNA"/>
</dbReference>
<evidence type="ECO:0000313" key="1">
    <source>
        <dbReference type="EMBL" id="MFK2917851.1"/>
    </source>
</evidence>
<sequence>MSPADRHPLRQATRRLLPLLTLMLLLGPAAAMSRNADALSAEDIAWLRRDGFDLDSASVARYRELGRSRYLDEQLDNKADDRMPPEIAELISSYEVVRTPPDQLLESLQQEQQRIKDMPDGDDKVAARKAQQQHANDLLQQAQQTELLRAVYGSNQLKEQMVWFWLNHFSVYGAKGRVRWVIGEYSEGSIRPHALGKFKDLVMATLESPAMLEFLDNAQNAKGHVNENYARELMELHTLGVGSGYTQQDVQQLALVLTGVGIAPKQDKPQKLNPKFASLYVRNGLFEFNPARHDFSDKVLLGQHIKGSGFDEVERAVDLITRQPACAQFISTKLARYFVADDPPPALVARMAKTFQRTDGDIAKVLRTMLESKELTASQGKKFKDPTQFVVSSVRLAYDGKPVVNARPMLNWLNQLGEPIYGRLTPDGWPLDASGWASSGQMAKRFEIARAIGTGNNRLFVPEGSNATAPGFPMLTSRLYYDAIDPHLSSATRDALAKAASQQEWNTFLLSSPDFNYR</sequence>
<protein>
    <submittedName>
        <fullName evidence="1">DUF1800 domain-containing protein</fullName>
    </submittedName>
</protein>
<comment type="caution">
    <text evidence="1">The sequence shown here is derived from an EMBL/GenBank/DDBJ whole genome shotgun (WGS) entry which is preliminary data.</text>
</comment>
<evidence type="ECO:0000313" key="2">
    <source>
        <dbReference type="Proteomes" id="UP001620408"/>
    </source>
</evidence>
<keyword evidence="2" id="KW-1185">Reference proteome</keyword>
<organism evidence="1 2">
    <name type="scientific">Dyella koreensis</name>
    <dbReference type="NCBI Taxonomy" id="311235"/>
    <lineage>
        <taxon>Bacteria</taxon>
        <taxon>Pseudomonadati</taxon>
        <taxon>Pseudomonadota</taxon>
        <taxon>Gammaproteobacteria</taxon>
        <taxon>Lysobacterales</taxon>
        <taxon>Rhodanobacteraceae</taxon>
        <taxon>Dyella</taxon>
    </lineage>
</organism>